<dbReference type="GO" id="GO:0000712">
    <property type="term" value="P:resolution of meiotic recombination intermediates"/>
    <property type="evidence" value="ECO:0007669"/>
    <property type="project" value="TreeGrafter"/>
</dbReference>
<evidence type="ECO:0000256" key="1">
    <source>
        <dbReference type="ARBA" id="ARBA00006395"/>
    </source>
</evidence>
<dbReference type="GO" id="GO:0000724">
    <property type="term" value="P:double-strand break repair via homologous recombination"/>
    <property type="evidence" value="ECO:0007669"/>
    <property type="project" value="TreeGrafter"/>
</dbReference>
<dbReference type="Pfam" id="PF21000">
    <property type="entry name" value="RMI1_N_N"/>
    <property type="match status" value="2"/>
</dbReference>
<feature type="domain" description="RecQ mediated genome instability protein 1 OB-fold" evidence="3">
    <location>
        <begin position="359"/>
        <end position="478"/>
    </location>
</feature>
<name>A0AAD4N9L2_9BILA</name>
<sequence length="487" mass="54314">MNTTICTEDRHALHKYFSIQYHIKLKHDWLDCAIKFIARSKKSKSLNAAIFEQWLYSEIAESTLPCLSGDFSKCILKGAFLLQTQSATDIGSPLLNKKKCELFENVEFPSQEGENEPSTSTKKRCLLFILSDGNTELKAIEYRMIEGIPPSIPRGCKMLVYGTIPCRRGYLLLTSKNCQLLGGDSPQTSKTSNEPLALTVDELETSHQGLKRVQASCSAVNGGKLCESRQISNLSSRNDLEAFGTTNRRNMESLKSQHLVADALRTSERTNENLPLIGDGIALSLKVNTTVYKDDPSTLQNYFSSQYHIKLKQDWLDCAIRFVARSKKSKSLNAAIFEQWLYSEIAESTLPCLSGDFSKCILKGAFLLQTQSATDIGSPLLNKKKCELFENVEFPSQEGENEPSTSTKKRCLLFILSDGNTELKAIEYRMIEGIPPSIPRGCKMLVYGTIPCRRGYLLLTSKNCQLLGGDSPQTSKTSNEPLSNMVE</sequence>
<evidence type="ECO:0000313" key="5">
    <source>
        <dbReference type="EMBL" id="KAI1720022.1"/>
    </source>
</evidence>
<dbReference type="SMART" id="SM01161">
    <property type="entry name" value="DUF1767"/>
    <property type="match status" value="2"/>
</dbReference>
<evidence type="ECO:0000256" key="2">
    <source>
        <dbReference type="ARBA" id="ARBA00018987"/>
    </source>
</evidence>
<evidence type="ECO:0000313" key="6">
    <source>
        <dbReference type="Proteomes" id="UP001201812"/>
    </source>
</evidence>
<dbReference type="PANTHER" id="PTHR14790:SF15">
    <property type="entry name" value="RECQ-MEDIATED GENOME INSTABILITY PROTEIN 1"/>
    <property type="match status" value="1"/>
</dbReference>
<dbReference type="GO" id="GO:0031422">
    <property type="term" value="C:RecQ family helicase-topoisomerase III complex"/>
    <property type="evidence" value="ECO:0007669"/>
    <property type="project" value="TreeGrafter"/>
</dbReference>
<dbReference type="InterPro" id="IPR013894">
    <property type="entry name" value="RMI1_OB"/>
</dbReference>
<gene>
    <name evidence="5" type="ORF">DdX_05391</name>
</gene>
<evidence type="ECO:0000259" key="4">
    <source>
        <dbReference type="Pfam" id="PF21000"/>
    </source>
</evidence>
<dbReference type="AlphaFoldDB" id="A0AAD4N9L2"/>
<organism evidence="5 6">
    <name type="scientific">Ditylenchus destructor</name>
    <dbReference type="NCBI Taxonomy" id="166010"/>
    <lineage>
        <taxon>Eukaryota</taxon>
        <taxon>Metazoa</taxon>
        <taxon>Ecdysozoa</taxon>
        <taxon>Nematoda</taxon>
        <taxon>Chromadorea</taxon>
        <taxon>Rhabditida</taxon>
        <taxon>Tylenchina</taxon>
        <taxon>Tylenchomorpha</taxon>
        <taxon>Sphaerularioidea</taxon>
        <taxon>Anguinidae</taxon>
        <taxon>Anguininae</taxon>
        <taxon>Ditylenchus</taxon>
    </lineage>
</organism>
<comment type="caution">
    <text evidence="5">The sequence shown here is derived from an EMBL/GenBank/DDBJ whole genome shotgun (WGS) entry which is preliminary data.</text>
</comment>
<comment type="similarity">
    <text evidence="1">Belongs to the RMI1 family.</text>
</comment>
<dbReference type="Gene3D" id="2.40.50.770">
    <property type="entry name" value="RecQ-mediated genome instability protein Rmi1, C-terminal domain"/>
    <property type="match status" value="2"/>
</dbReference>
<proteinExistence type="inferred from homology"/>
<dbReference type="GO" id="GO:0016604">
    <property type="term" value="C:nuclear body"/>
    <property type="evidence" value="ECO:0007669"/>
    <property type="project" value="TreeGrafter"/>
</dbReference>
<protein>
    <recommendedName>
        <fullName evidence="2">RecQ-mediated genome instability protein 1</fullName>
    </recommendedName>
</protein>
<dbReference type="PANTHER" id="PTHR14790">
    <property type="entry name" value="RECQ-MEDIATED GENOME INSTABILITY PROTEIN 1 RMI1"/>
    <property type="match status" value="1"/>
</dbReference>
<dbReference type="InterPro" id="IPR049363">
    <property type="entry name" value="RMI1_N"/>
</dbReference>
<evidence type="ECO:0000259" key="3">
    <source>
        <dbReference type="Pfam" id="PF08585"/>
    </source>
</evidence>
<dbReference type="Gene3D" id="1.10.8.1020">
    <property type="entry name" value="RecQ-mediated genome instability protein 1, N-terminal domain"/>
    <property type="match status" value="2"/>
</dbReference>
<dbReference type="Proteomes" id="UP001201812">
    <property type="component" value="Unassembled WGS sequence"/>
</dbReference>
<keyword evidence="6" id="KW-1185">Reference proteome</keyword>
<dbReference type="InterPro" id="IPR042470">
    <property type="entry name" value="RMI1_N_C_sf"/>
</dbReference>
<feature type="domain" description="RMI1 N-terminal" evidence="4">
    <location>
        <begin position="303"/>
        <end position="348"/>
    </location>
</feature>
<feature type="domain" description="RecQ mediated genome instability protein 1 OB-fold" evidence="3">
    <location>
        <begin position="73"/>
        <end position="192"/>
    </location>
</feature>
<dbReference type="EMBL" id="JAKKPZ010000006">
    <property type="protein sequence ID" value="KAI1720022.1"/>
    <property type="molecule type" value="Genomic_DNA"/>
</dbReference>
<feature type="domain" description="RMI1 N-terminal" evidence="4">
    <location>
        <begin position="20"/>
        <end position="62"/>
    </location>
</feature>
<accession>A0AAD4N9L2</accession>
<dbReference type="InterPro" id="IPR044881">
    <property type="entry name" value="RMI1_N_N_sf"/>
</dbReference>
<dbReference type="Pfam" id="PF08585">
    <property type="entry name" value="RMI1_N_C"/>
    <property type="match status" value="2"/>
</dbReference>
<reference evidence="5" key="1">
    <citation type="submission" date="2022-01" db="EMBL/GenBank/DDBJ databases">
        <title>Genome Sequence Resource for Two Populations of Ditylenchus destructor, the Migratory Endoparasitic Phytonematode.</title>
        <authorList>
            <person name="Zhang H."/>
            <person name="Lin R."/>
            <person name="Xie B."/>
        </authorList>
    </citation>
    <scope>NUCLEOTIDE SEQUENCE</scope>
    <source>
        <strain evidence="5">BazhouSP</strain>
    </source>
</reference>